<feature type="domain" description="TsaA-like" evidence="3">
    <location>
        <begin position="6"/>
        <end position="146"/>
    </location>
</feature>
<dbReference type="PROSITE" id="PS51668">
    <property type="entry name" value="TSAA_2"/>
    <property type="match status" value="1"/>
</dbReference>
<dbReference type="InterPro" id="IPR041369">
    <property type="entry name" value="TrmO_C"/>
</dbReference>
<dbReference type="EMBL" id="PIPY01000011">
    <property type="protein sequence ID" value="RUO58578.1"/>
    <property type="molecule type" value="Genomic_DNA"/>
</dbReference>
<sequence length="235" mass="26223">MMTHVIEPIAQIHSPYPEKFAVPRQPGLVTAATADIELLPPFNADTVRGLAGFSHIWVVFLFHQNLAQGWQPMVRPPRLGGNEKVGVFASRSTFRPNGLGMSVVELLEIVVHGGRTLLRVQGGDWVNGTPVVDIKPYLPYVDAVPEARGGYAASAPPANMPVLFTESARQQLQQLKGQYRDLPTLIEQVLQQDPRPAYHKNKVSDKVYGMQLYDLNIQWQVLNQQNHVINISKDF</sequence>
<dbReference type="Pfam" id="PF18389">
    <property type="entry name" value="TrmO_C"/>
    <property type="match status" value="1"/>
</dbReference>
<comment type="similarity">
    <text evidence="2">Belongs to the tRNA methyltransferase O family.</text>
</comment>
<evidence type="ECO:0000256" key="2">
    <source>
        <dbReference type="ARBA" id="ARBA00033753"/>
    </source>
</evidence>
<dbReference type="Gene3D" id="3.30.2310.10">
    <property type="entry name" value="YaeB-like"/>
    <property type="match status" value="1"/>
</dbReference>
<dbReference type="PANTHER" id="PTHR12818">
    <property type="entry name" value="TRNA (ADENINE(37)-N6)-METHYLTRANSFERASE"/>
    <property type="match status" value="1"/>
</dbReference>
<dbReference type="RefSeq" id="WP_126755236.1">
    <property type="nucleotide sequence ID" value="NZ_PIPY01000011.1"/>
</dbReference>
<accession>A0A432YC46</accession>
<dbReference type="InterPro" id="IPR023370">
    <property type="entry name" value="TrmO-like_N"/>
</dbReference>
<dbReference type="InterPro" id="IPR023368">
    <property type="entry name" value="UPF0066_cons_site"/>
</dbReference>
<dbReference type="InterPro" id="IPR036414">
    <property type="entry name" value="YaeB_N_sf"/>
</dbReference>
<keyword evidence="4" id="KW-0808">Transferase</keyword>
<keyword evidence="1" id="KW-0949">S-adenosyl-L-methionine</keyword>
<comment type="caution">
    <text evidence="4">The sequence shown here is derived from an EMBL/GenBank/DDBJ whole genome shotgun (WGS) entry which is preliminary data.</text>
</comment>
<protein>
    <submittedName>
        <fullName evidence="4">tRNA (N6-threonylcarbamoyladenosine(37)-N6)-methyltransferase TrmO</fullName>
    </submittedName>
</protein>
<evidence type="ECO:0000259" key="3">
    <source>
        <dbReference type="PROSITE" id="PS51668"/>
    </source>
</evidence>
<dbReference type="SUPFAM" id="SSF118196">
    <property type="entry name" value="YaeB-like"/>
    <property type="match status" value="1"/>
</dbReference>
<keyword evidence="5" id="KW-1185">Reference proteome</keyword>
<dbReference type="Proteomes" id="UP000288259">
    <property type="component" value="Unassembled WGS sequence"/>
</dbReference>
<name>A0A432YC46_9GAMM</name>
<reference evidence="5" key="1">
    <citation type="journal article" date="2018" name="Front. Microbiol.">
        <title>Genome-Based Analysis Reveals the Taxonomy and Diversity of the Family Idiomarinaceae.</title>
        <authorList>
            <person name="Liu Y."/>
            <person name="Lai Q."/>
            <person name="Shao Z."/>
        </authorList>
    </citation>
    <scope>NUCLEOTIDE SEQUENCE [LARGE SCALE GENOMIC DNA]</scope>
    <source>
        <strain evidence="5">CVS-6</strain>
    </source>
</reference>
<gene>
    <name evidence="4" type="primary">tsaA</name>
    <name evidence="4" type="ORF">CWI71_10535</name>
</gene>
<dbReference type="Gene3D" id="2.40.30.70">
    <property type="entry name" value="YaeB-like"/>
    <property type="match status" value="1"/>
</dbReference>
<organism evidence="4 5">
    <name type="scientific">Pseudidiomarina insulisalsae</name>
    <dbReference type="NCBI Taxonomy" id="575789"/>
    <lineage>
        <taxon>Bacteria</taxon>
        <taxon>Pseudomonadati</taxon>
        <taxon>Pseudomonadota</taxon>
        <taxon>Gammaproteobacteria</taxon>
        <taxon>Alteromonadales</taxon>
        <taxon>Idiomarinaceae</taxon>
        <taxon>Pseudidiomarina</taxon>
    </lineage>
</organism>
<dbReference type="GO" id="GO:0032259">
    <property type="term" value="P:methylation"/>
    <property type="evidence" value="ECO:0007669"/>
    <property type="project" value="UniProtKB-KW"/>
</dbReference>
<evidence type="ECO:0000313" key="4">
    <source>
        <dbReference type="EMBL" id="RUO58578.1"/>
    </source>
</evidence>
<keyword evidence="4" id="KW-0489">Methyltransferase</keyword>
<dbReference type="GO" id="GO:0089715">
    <property type="term" value="F:tRNA (L-threonylcarbamoyladenosine(37)-C2) methyltransferase activity"/>
    <property type="evidence" value="ECO:0007669"/>
    <property type="project" value="TreeGrafter"/>
</dbReference>
<dbReference type="FunFam" id="2.40.30.70:FF:000001">
    <property type="entry name" value="tRNA (N6-threonylcarbamoyladenosine(37)-N6)-methyltransferase TrmO"/>
    <property type="match status" value="1"/>
</dbReference>
<dbReference type="InterPro" id="IPR036413">
    <property type="entry name" value="YaeB-like_sf"/>
</dbReference>
<dbReference type="InterPro" id="IPR040372">
    <property type="entry name" value="YaeB-like"/>
</dbReference>
<dbReference type="CDD" id="cd09281">
    <property type="entry name" value="UPF0066"/>
    <property type="match status" value="1"/>
</dbReference>
<dbReference type="Pfam" id="PF01980">
    <property type="entry name" value="TrmO_N"/>
    <property type="match status" value="1"/>
</dbReference>
<evidence type="ECO:0000256" key="1">
    <source>
        <dbReference type="ARBA" id="ARBA00022691"/>
    </source>
</evidence>
<dbReference type="NCBIfam" id="TIGR00104">
    <property type="entry name" value="tRNA_TsaA"/>
    <property type="match status" value="1"/>
</dbReference>
<dbReference type="OrthoDB" id="9804309at2"/>
<evidence type="ECO:0000313" key="5">
    <source>
        <dbReference type="Proteomes" id="UP000288259"/>
    </source>
</evidence>
<dbReference type="PROSITE" id="PS01318">
    <property type="entry name" value="TSAA_1"/>
    <property type="match status" value="1"/>
</dbReference>
<proteinExistence type="inferred from homology"/>
<dbReference type="PANTHER" id="PTHR12818:SF0">
    <property type="entry name" value="TRNA (ADENINE(37)-N6)-METHYLTRANSFERASE"/>
    <property type="match status" value="1"/>
</dbReference>
<dbReference type="AlphaFoldDB" id="A0A432YC46"/>